<reference evidence="2 3" key="1">
    <citation type="journal article" date="2015" name="BMC Genomics">
        <title>Insights from the genome of Ophiocordyceps polyrhachis-furcata to pathogenicity and host specificity in insect fungi.</title>
        <authorList>
            <person name="Wichadakul D."/>
            <person name="Kobmoo N."/>
            <person name="Ingsriswang S."/>
            <person name="Tangphatsornruang S."/>
            <person name="Chantasingh D."/>
            <person name="Luangsa-ard J.J."/>
            <person name="Eurwilaichitr L."/>
        </authorList>
    </citation>
    <scope>NUCLEOTIDE SEQUENCE [LARGE SCALE GENOMIC DNA]</scope>
    <source>
        <strain evidence="2 3">BCC 54312</strain>
    </source>
</reference>
<dbReference type="EMBL" id="LKCN02000016">
    <property type="protein sequence ID" value="RCI09148.1"/>
    <property type="molecule type" value="Genomic_DNA"/>
</dbReference>
<evidence type="ECO:0000313" key="3">
    <source>
        <dbReference type="Proteomes" id="UP000253664"/>
    </source>
</evidence>
<accession>A0A367L413</accession>
<organism evidence="2 3">
    <name type="scientific">Ophiocordyceps polyrhachis-furcata BCC 54312</name>
    <dbReference type="NCBI Taxonomy" id="1330021"/>
    <lineage>
        <taxon>Eukaryota</taxon>
        <taxon>Fungi</taxon>
        <taxon>Dikarya</taxon>
        <taxon>Ascomycota</taxon>
        <taxon>Pezizomycotina</taxon>
        <taxon>Sordariomycetes</taxon>
        <taxon>Hypocreomycetidae</taxon>
        <taxon>Hypocreales</taxon>
        <taxon>Ophiocordycipitaceae</taxon>
        <taxon>Ophiocordyceps</taxon>
    </lineage>
</organism>
<dbReference type="Proteomes" id="UP000253664">
    <property type="component" value="Unassembled WGS sequence"/>
</dbReference>
<evidence type="ECO:0000313" key="2">
    <source>
        <dbReference type="EMBL" id="RCI09148.1"/>
    </source>
</evidence>
<comment type="caution">
    <text evidence="2">The sequence shown here is derived from an EMBL/GenBank/DDBJ whole genome shotgun (WGS) entry which is preliminary data.</text>
</comment>
<protein>
    <submittedName>
        <fullName evidence="2">Uncharacterized protein</fullName>
    </submittedName>
</protein>
<proteinExistence type="predicted"/>
<evidence type="ECO:0000256" key="1">
    <source>
        <dbReference type="SAM" id="MobiDB-lite"/>
    </source>
</evidence>
<feature type="non-terminal residue" evidence="2">
    <location>
        <position position="1"/>
    </location>
</feature>
<name>A0A367L413_9HYPO</name>
<gene>
    <name evidence="2" type="ORF">L249_1563</name>
</gene>
<dbReference type="AlphaFoldDB" id="A0A367L413"/>
<feature type="compositionally biased region" description="Acidic residues" evidence="1">
    <location>
        <begin position="105"/>
        <end position="114"/>
    </location>
</feature>
<sequence>AVKQWIFFFLPASRPASIVLWSIGKRTDTGVSNIQYIIRISTADIHSPSFVKRQSREEQKGDKTILSCIPDCLLSSELLLASCQCYMNKVASSRRPSTSRLLSKDEEEEEEEEEEKKSGEGRLSILATKLCFCHTKLRKTDTCKRIKLGRAERGGVYVTLSTPKDVETVHWTDFSSTPGKVVPIYTRITYKGTGSRR</sequence>
<keyword evidence="3" id="KW-1185">Reference proteome</keyword>
<feature type="region of interest" description="Disordered" evidence="1">
    <location>
        <begin position="97"/>
        <end position="120"/>
    </location>
</feature>